<dbReference type="Proteomes" id="UP000325182">
    <property type="component" value="Unassembled WGS sequence"/>
</dbReference>
<evidence type="ECO:0000313" key="2">
    <source>
        <dbReference type="Proteomes" id="UP000325182"/>
    </source>
</evidence>
<comment type="caution">
    <text evidence="1">The sequence shown here is derived from an EMBL/GenBank/DDBJ whole genome shotgun (WGS) entry which is preliminary data.</text>
</comment>
<sequence length="86" mass="10021">MNFREEPISEQTLLSMRKTLKDHEAMIFSLQTIVEKQQEMIERLAGRDSRVKKPSFLETLDMEKLIKIAIFTATLYNNDESGNQSL</sequence>
<name>A0A5D4MCT1_9BACI</name>
<dbReference type="RefSeq" id="WP_187444374.1">
    <property type="nucleotide sequence ID" value="NZ_VTEG01000006.1"/>
</dbReference>
<proteinExistence type="predicted"/>
<accession>A0A5D4MCT1</accession>
<dbReference type="AlphaFoldDB" id="A0A5D4MCT1"/>
<evidence type="ECO:0000313" key="1">
    <source>
        <dbReference type="EMBL" id="TYR99298.1"/>
    </source>
</evidence>
<protein>
    <submittedName>
        <fullName evidence="1">Uncharacterized protein</fullName>
    </submittedName>
</protein>
<dbReference type="EMBL" id="VTEG01000006">
    <property type="protein sequence ID" value="TYR99298.1"/>
    <property type="molecule type" value="Genomic_DNA"/>
</dbReference>
<organism evidence="1 2">
    <name type="scientific">Rossellomorea vietnamensis</name>
    <dbReference type="NCBI Taxonomy" id="218284"/>
    <lineage>
        <taxon>Bacteria</taxon>
        <taxon>Bacillati</taxon>
        <taxon>Bacillota</taxon>
        <taxon>Bacilli</taxon>
        <taxon>Bacillales</taxon>
        <taxon>Bacillaceae</taxon>
        <taxon>Rossellomorea</taxon>
    </lineage>
</organism>
<reference evidence="1 2" key="1">
    <citation type="submission" date="2019-08" db="EMBL/GenBank/DDBJ databases">
        <title>Bacillus genomes from the desert of Cuatro Cienegas, Coahuila.</title>
        <authorList>
            <person name="Olmedo-Alvarez G."/>
        </authorList>
    </citation>
    <scope>NUCLEOTIDE SEQUENCE [LARGE SCALE GENOMIC DNA]</scope>
    <source>
        <strain evidence="1 2">CH128b_4D</strain>
    </source>
</reference>
<gene>
    <name evidence="1" type="ORF">FZC84_11110</name>
</gene>